<evidence type="ECO:0000256" key="1">
    <source>
        <dbReference type="ARBA" id="ARBA00022679"/>
    </source>
</evidence>
<dbReference type="InterPro" id="IPR011990">
    <property type="entry name" value="TPR-like_helical_dom_sf"/>
</dbReference>
<dbReference type="GO" id="GO:0005524">
    <property type="term" value="F:ATP binding"/>
    <property type="evidence" value="ECO:0007669"/>
    <property type="project" value="UniProtKB-UniRule"/>
</dbReference>
<organism evidence="5 6">
    <name type="scientific">Wenzhouxiangella marina</name>
    <dbReference type="NCBI Taxonomy" id="1579979"/>
    <lineage>
        <taxon>Bacteria</taxon>
        <taxon>Pseudomonadati</taxon>
        <taxon>Pseudomonadota</taxon>
        <taxon>Gammaproteobacteria</taxon>
        <taxon>Chromatiales</taxon>
        <taxon>Wenzhouxiangellaceae</taxon>
        <taxon>Wenzhouxiangella</taxon>
    </lineage>
</organism>
<dbReference type="RefSeq" id="WP_049726652.1">
    <property type="nucleotide sequence ID" value="NZ_CP012154.1"/>
</dbReference>
<evidence type="ECO:0000313" key="5">
    <source>
        <dbReference type="EMBL" id="AKS43145.1"/>
    </source>
</evidence>
<dbReference type="CDD" id="cd14014">
    <property type="entry name" value="STKc_PknB_like"/>
    <property type="match status" value="1"/>
</dbReference>
<evidence type="ECO:0000256" key="3">
    <source>
        <dbReference type="ARBA" id="ARBA00022777"/>
    </source>
</evidence>
<dbReference type="Pfam" id="PF13424">
    <property type="entry name" value="TPR_12"/>
    <property type="match status" value="1"/>
</dbReference>
<dbReference type="Gene3D" id="1.10.510.10">
    <property type="entry name" value="Transferase(Phosphotransferase) domain 1"/>
    <property type="match status" value="1"/>
</dbReference>
<dbReference type="EMBL" id="CP012154">
    <property type="protein sequence ID" value="AKS43145.1"/>
    <property type="molecule type" value="Genomic_DNA"/>
</dbReference>
<dbReference type="PATRIC" id="fig|1579979.3.peg.2851"/>
<keyword evidence="6" id="KW-1185">Reference proteome</keyword>
<dbReference type="Gene3D" id="1.25.40.10">
    <property type="entry name" value="Tetratricopeptide repeat domain"/>
    <property type="match status" value="2"/>
</dbReference>
<dbReference type="PROSITE" id="PS50011">
    <property type="entry name" value="PROTEIN_KINASE_DOM"/>
    <property type="match status" value="1"/>
</dbReference>
<proteinExistence type="predicted"/>
<dbReference type="SUPFAM" id="SSF48452">
    <property type="entry name" value="TPR-like"/>
    <property type="match status" value="2"/>
</dbReference>
<evidence type="ECO:0000313" key="6">
    <source>
        <dbReference type="Proteomes" id="UP000066624"/>
    </source>
</evidence>
<keyword evidence="4" id="KW-0067">ATP-binding</keyword>
<dbReference type="PANTHER" id="PTHR43289:SF34">
    <property type="entry name" value="SERINE_THREONINE-PROTEIN KINASE YBDM-RELATED"/>
    <property type="match status" value="1"/>
</dbReference>
<dbReference type="PROSITE" id="PS00107">
    <property type="entry name" value="PROTEIN_KINASE_ATP"/>
    <property type="match status" value="1"/>
</dbReference>
<dbReference type="Pfam" id="PF13374">
    <property type="entry name" value="TPR_10"/>
    <property type="match status" value="3"/>
</dbReference>
<keyword evidence="1" id="KW-0808">Transferase</keyword>
<evidence type="ECO:0000256" key="4">
    <source>
        <dbReference type="ARBA" id="ARBA00022840"/>
    </source>
</evidence>
<dbReference type="Gene3D" id="3.30.200.20">
    <property type="entry name" value="Phosphorylase Kinase, domain 1"/>
    <property type="match status" value="1"/>
</dbReference>
<dbReference type="InterPro" id="IPR011009">
    <property type="entry name" value="Kinase-like_dom_sf"/>
</dbReference>
<dbReference type="SMART" id="SM00220">
    <property type="entry name" value="S_TKc"/>
    <property type="match status" value="1"/>
</dbReference>
<keyword evidence="3" id="KW-0418">Kinase</keyword>
<dbReference type="AlphaFoldDB" id="A0A0K0XZP8"/>
<dbReference type="InterPro" id="IPR017441">
    <property type="entry name" value="Protein_kinase_ATP_BS"/>
</dbReference>
<sequence length="781" mass="85699">MDERRPSNSPNDWQVLSDAFDELAEAAPAVRQARLDELKQTRPELALELDSLLHSLDSQPDFLQRPALDWTEHESGDGSAPERIGPYVLLERVGQGGMGRVYRARRDDGALEQEVAIKIVQAGVDDPHHIERFAREARLLSRLDHPGIARPLDAGLLDKDRAYLVMEFVDGVPIDRYCREQALDKNEIIELLIQVCEAVQFAHRNLIVHRDIKPANVLVDRQGRARLLDFGIARLLESDDADLTRTGQLALTPRYASPEQLTGEAITTASDVHALGALAYQLLCGRPPLDLDGLSLPALIDRVTREQPAKASEAAADTRLAGDLDAILAMALRKEPGRRYASAGALADDLQRHLRGEPVQAHPDELGYRLGKFFRRHRGGVIAGLLTAVALIGLASIASLQALRADQARSLAVQEADRANQVLAYFQQMLASVRPATAQGEDVRVRDLLDRTASTLAEADLDPLARASVQETVASTYLALGLPQAGLPLAEAASATLESTLGADDPRSLSARHAEARFHLYQAHWDEAIAILEPTFERRRAVLGDHMDTMSSLHNLAMAYAGRGEVERALEMDLIQLAIVERLSGPDSAEALTTLSSVAHGYFSLGRMDEARDTFGRIHAGQRELLGERHPTTLSALHNYATLLRRTGEIDQAESRYLELIALRREVLGDRHAQTLNSLNNLGELYLHTDRPDRAAPFIEEALAGRMAAMGEAHPDSIDSLVANAKLRLAQGRIDEALPLAQRAHELAEAHLPADGEHLDKARKVLAEAREALRLDDALQP</sequence>
<reference evidence="5 6" key="1">
    <citation type="submission" date="2015-07" db="EMBL/GenBank/DDBJ databases">
        <authorList>
            <person name="Noorani M."/>
        </authorList>
    </citation>
    <scope>NUCLEOTIDE SEQUENCE [LARGE SCALE GENOMIC DNA]</scope>
    <source>
        <strain evidence="5 6">KCTC 42284</strain>
    </source>
</reference>
<dbReference type="PROSITE" id="PS00108">
    <property type="entry name" value="PROTEIN_KINASE_ST"/>
    <property type="match status" value="1"/>
</dbReference>
<dbReference type="Pfam" id="PF00069">
    <property type="entry name" value="Pkinase"/>
    <property type="match status" value="1"/>
</dbReference>
<dbReference type="KEGG" id="wma:WM2015_2788"/>
<name>A0A0K0XZP8_9GAMM</name>
<gene>
    <name evidence="5" type="ORF">WM2015_2788</name>
</gene>
<dbReference type="InterPro" id="IPR008271">
    <property type="entry name" value="Ser/Thr_kinase_AS"/>
</dbReference>
<keyword evidence="2" id="KW-0547">Nucleotide-binding</keyword>
<dbReference type="InterPro" id="IPR000719">
    <property type="entry name" value="Prot_kinase_dom"/>
</dbReference>
<dbReference type="GO" id="GO:0004674">
    <property type="term" value="F:protein serine/threonine kinase activity"/>
    <property type="evidence" value="ECO:0007669"/>
    <property type="project" value="TreeGrafter"/>
</dbReference>
<evidence type="ECO:0000256" key="2">
    <source>
        <dbReference type="ARBA" id="ARBA00022741"/>
    </source>
</evidence>
<dbReference type="PANTHER" id="PTHR43289">
    <property type="entry name" value="MITOGEN-ACTIVATED PROTEIN KINASE KINASE KINASE 20-RELATED"/>
    <property type="match status" value="1"/>
</dbReference>
<protein>
    <submittedName>
        <fullName evidence="5">Uncharacterized protein</fullName>
    </submittedName>
</protein>
<dbReference type="Proteomes" id="UP000066624">
    <property type="component" value="Chromosome"/>
</dbReference>
<dbReference type="SUPFAM" id="SSF56112">
    <property type="entry name" value="Protein kinase-like (PK-like)"/>
    <property type="match status" value="1"/>
</dbReference>
<dbReference type="STRING" id="1579979.WM2015_2788"/>
<accession>A0A0K0XZP8</accession>